<feature type="signal peptide" evidence="4">
    <location>
        <begin position="1"/>
        <end position="18"/>
    </location>
</feature>
<dbReference type="PROSITE" id="PS51257">
    <property type="entry name" value="PROKAR_LIPOPROTEIN"/>
    <property type="match status" value="1"/>
</dbReference>
<dbReference type="Gene3D" id="3.40.50.1820">
    <property type="entry name" value="alpha/beta hydrolase"/>
    <property type="match status" value="1"/>
</dbReference>
<dbReference type="GO" id="GO:0016787">
    <property type="term" value="F:hydrolase activity"/>
    <property type="evidence" value="ECO:0007669"/>
    <property type="project" value="UniProtKB-KW"/>
</dbReference>
<comment type="similarity">
    <text evidence="1">Belongs to the peptidase S33 family.</text>
</comment>
<dbReference type="Pfam" id="PF08386">
    <property type="entry name" value="Abhydrolase_4"/>
    <property type="match status" value="1"/>
</dbReference>
<dbReference type="AlphaFoldDB" id="A0A8J3PM83"/>
<evidence type="ECO:0000313" key="7">
    <source>
        <dbReference type="Proteomes" id="UP000653674"/>
    </source>
</evidence>
<reference evidence="6" key="1">
    <citation type="submission" date="2021-01" db="EMBL/GenBank/DDBJ databases">
        <title>Whole genome shotgun sequence of Planosporangium flavigriseum NBRC 105377.</title>
        <authorList>
            <person name="Komaki H."/>
            <person name="Tamura T."/>
        </authorList>
    </citation>
    <scope>NUCLEOTIDE SEQUENCE</scope>
    <source>
        <strain evidence="6">NBRC 105377</strain>
    </source>
</reference>
<dbReference type="SUPFAM" id="SSF53474">
    <property type="entry name" value="alpha/beta-Hydrolases"/>
    <property type="match status" value="1"/>
</dbReference>
<keyword evidence="3" id="KW-0378">Hydrolase</keyword>
<comment type="caution">
    <text evidence="6">The sequence shown here is derived from an EMBL/GenBank/DDBJ whole genome shotgun (WGS) entry which is preliminary data.</text>
</comment>
<dbReference type="PANTHER" id="PTHR43248">
    <property type="entry name" value="2-SUCCINYL-6-HYDROXY-2,4-CYCLOHEXADIENE-1-CARBOXYLATE SYNTHASE"/>
    <property type="match status" value="1"/>
</dbReference>
<dbReference type="PANTHER" id="PTHR43248:SF29">
    <property type="entry name" value="TRIPEPTIDYL AMINOPEPTIDASE"/>
    <property type="match status" value="1"/>
</dbReference>
<dbReference type="EMBL" id="BONU01000020">
    <property type="protein sequence ID" value="GIG74642.1"/>
    <property type="molecule type" value="Genomic_DNA"/>
</dbReference>
<evidence type="ECO:0000313" key="6">
    <source>
        <dbReference type="EMBL" id="GIG74642.1"/>
    </source>
</evidence>
<keyword evidence="7" id="KW-1185">Reference proteome</keyword>
<name>A0A8J3PM83_9ACTN</name>
<evidence type="ECO:0000256" key="3">
    <source>
        <dbReference type="ARBA" id="ARBA00022801"/>
    </source>
</evidence>
<accession>A0A8J3PM83</accession>
<keyword evidence="2 4" id="KW-0732">Signal</keyword>
<evidence type="ECO:0000256" key="1">
    <source>
        <dbReference type="ARBA" id="ARBA00010088"/>
    </source>
</evidence>
<dbReference type="InterPro" id="IPR013595">
    <property type="entry name" value="Pept_S33_TAP-like_C"/>
</dbReference>
<dbReference type="Proteomes" id="UP000653674">
    <property type="component" value="Unassembled WGS sequence"/>
</dbReference>
<feature type="domain" description="Peptidase S33 tripeptidyl aminopeptidase-like C-terminal" evidence="5">
    <location>
        <begin position="407"/>
        <end position="506"/>
    </location>
</feature>
<proteinExistence type="inferred from homology"/>
<protein>
    <submittedName>
        <fullName evidence="6">Proteinase</fullName>
    </submittedName>
</protein>
<gene>
    <name evidence="6" type="ORF">Pfl04_30460</name>
</gene>
<dbReference type="InterPro" id="IPR029058">
    <property type="entry name" value="AB_hydrolase_fold"/>
</dbReference>
<sequence>MIRRSVLAAVIVMVLALAGCVSPNGQWSTPVADKARAPLAAAGGVKWRPCPDVAKASLGRPPANVTYECGTVNVPRDWAKPNGGKQLGVALLRARATHQTNRIGSLLVNPGGPGGSGVELATYLSAGLPAETTQRFDIVGFDPRGVGRSEQVKCFSDAQLDASFGADPDPVSPADFDKAVTLGRTMAQSCGDKYGDDLRLFSTEQAARDMDAIRAALGEQKLTYLGYSYGTLLGAVYAQLFPTRVRAFVLDGAIDPTLGSVAGAESQAKGFERAFDNFAAWCRDNAGKCPIAPDARAAVTSAIDSARRSPVRGPDGRAATAGWVQTAVIASLYSQEQWIQLATAIDNLRKGNAASVLRLADSYAERNPRGQYSNLFDANMVVNCTDDGSTPPVDKLRALQNDWRTKYPLFGPSTALNLVCAQWPGKRDPYPAGAAKGAPPILVVGTTGDPATPYEQTPKLAEMLGVGVVLTWQGEGHTAYPQTRCITQAVNRYLIDLTVPAKGTTCPAA</sequence>
<feature type="chain" id="PRO_5038970307" evidence="4">
    <location>
        <begin position="19"/>
        <end position="509"/>
    </location>
</feature>
<evidence type="ECO:0000259" key="5">
    <source>
        <dbReference type="Pfam" id="PF08386"/>
    </source>
</evidence>
<evidence type="ECO:0000256" key="4">
    <source>
        <dbReference type="SAM" id="SignalP"/>
    </source>
</evidence>
<evidence type="ECO:0000256" key="2">
    <source>
        <dbReference type="ARBA" id="ARBA00022729"/>
    </source>
</evidence>
<dbReference type="InterPro" id="IPR051601">
    <property type="entry name" value="Serine_prot/Carboxylest_S33"/>
</dbReference>
<organism evidence="6 7">
    <name type="scientific">Planosporangium flavigriseum</name>
    <dbReference type="NCBI Taxonomy" id="373681"/>
    <lineage>
        <taxon>Bacteria</taxon>
        <taxon>Bacillati</taxon>
        <taxon>Actinomycetota</taxon>
        <taxon>Actinomycetes</taxon>
        <taxon>Micromonosporales</taxon>
        <taxon>Micromonosporaceae</taxon>
        <taxon>Planosporangium</taxon>
    </lineage>
</organism>